<name>A0A2I7W6D3_MYCTX</name>
<reference evidence="1 2" key="1">
    <citation type="submission" date="2017-10" db="EMBL/GenBank/DDBJ databases">
        <title>Clinical isolate obtained from a human patient with meningeal tuberculosis in michoacan, Mexico.</title>
        <authorList>
            <person name="Guillen-Nepita A.L."/>
            <person name="Negrete-Paz A.M."/>
            <person name="Vazquez-Marrufo G."/>
            <person name="Cruz-Hernandez A."/>
            <person name="Fresia P."/>
            <person name="Naya H."/>
            <person name="Vazquez-Garciduenas M.S."/>
        </authorList>
    </citation>
    <scope>NUCLEOTIDE SEQUENCE [LARGE SCALE GENOMIC DNA]</scope>
    <source>
        <strain evidence="2">Beijing/MYC004</strain>
    </source>
</reference>
<protein>
    <submittedName>
        <fullName evidence="1">Uncharacterized protein</fullName>
    </submittedName>
</protein>
<sequence>MTGVDSLENILFTSTLQAFLQKIPGCAMSCRERVQAMVDGTPVQAR</sequence>
<proteinExistence type="predicted"/>
<dbReference type="EMBL" id="CP024614">
    <property type="protein sequence ID" value="AUS50465.1"/>
    <property type="molecule type" value="Genomic_DNA"/>
</dbReference>
<evidence type="ECO:0000313" key="1">
    <source>
        <dbReference type="EMBL" id="AUS50465.1"/>
    </source>
</evidence>
<evidence type="ECO:0000313" key="2">
    <source>
        <dbReference type="Proteomes" id="UP000236349"/>
    </source>
</evidence>
<gene>
    <name evidence="1" type="ORF">CAB90_01548</name>
</gene>
<dbReference type="Proteomes" id="UP000236349">
    <property type="component" value="Chromosome"/>
</dbReference>
<organism evidence="1 2">
    <name type="scientific">Mycobacterium tuberculosis</name>
    <dbReference type="NCBI Taxonomy" id="1773"/>
    <lineage>
        <taxon>Bacteria</taxon>
        <taxon>Bacillati</taxon>
        <taxon>Actinomycetota</taxon>
        <taxon>Actinomycetes</taxon>
        <taxon>Mycobacteriales</taxon>
        <taxon>Mycobacteriaceae</taxon>
        <taxon>Mycobacterium</taxon>
        <taxon>Mycobacterium tuberculosis complex</taxon>
    </lineage>
</organism>
<dbReference type="AlphaFoldDB" id="A0A2I7W6D3"/>
<accession>A0A2I7W6D3</accession>